<keyword evidence="3" id="KW-1185">Reference proteome</keyword>
<dbReference type="PRINTS" id="PR00368">
    <property type="entry name" value="FADPNR"/>
</dbReference>
<dbReference type="PANTHER" id="PTHR43539">
    <property type="entry name" value="FLAVIN-BINDING MONOOXYGENASE-LIKE PROTEIN (AFU_ORTHOLOGUE AFUA_4G09220)"/>
    <property type="match status" value="1"/>
</dbReference>
<sequence length="411" mass="44326">MHKTLATLPVAVIGAGPIGLSAAVHLLNRGYTPIIFEAGTQAGAHLARWGHVRMFSPWSYNIDPAAVELLNQGNWTEPSLAKFPTGKELLEHYVLPLANHPKIASHLHLNNRVLHVSRCNHDVLRTKGRDDTPFVLRIAGPDGEHDVTAQAVIDASGTYQTPNWLGAHGIPALGENAASNAIRYGVPDVLGVDRAHYTDKSVLVVGGGHSAFNALQDLVRLSEQSAGMQVHWAVRSESVTNVVRSPANDELQERRALEVHIQALLEQDRIHVHTGIEVDTISQDGNRLIVHSNGKSLPPVDRIIAATGFRPDLSVLSELRTTIDPATQSPTRLAPLIDPNMHSCGSVPEHGAAELSHPESNLYIVGIKSYGRAPTFLLRTGYKQVLSVISALDSEEEPTPVQPCAAPTCPG</sequence>
<dbReference type="SUPFAM" id="SSF51905">
    <property type="entry name" value="FAD/NAD(P)-binding domain"/>
    <property type="match status" value="1"/>
</dbReference>
<dbReference type="eggNOG" id="COG0492">
    <property type="taxonomic scope" value="Bacteria"/>
</dbReference>
<evidence type="ECO:0000313" key="2">
    <source>
        <dbReference type="EMBL" id="CAL17291.1"/>
    </source>
</evidence>
<protein>
    <submittedName>
        <fullName evidence="2">Monooxygenase, putative</fullName>
    </submittedName>
</protein>
<keyword evidence="2" id="KW-0503">Monooxygenase</keyword>
<dbReference type="PRINTS" id="PR00411">
    <property type="entry name" value="PNDRDTASEI"/>
</dbReference>
<proteinExistence type="predicted"/>
<name>Q0VNF7_ALCBS</name>
<dbReference type="STRING" id="393595.ABO_1843"/>
<accession>Q0VNF7</accession>
<dbReference type="RefSeq" id="WP_011589122.1">
    <property type="nucleotide sequence ID" value="NC_008260.1"/>
</dbReference>
<dbReference type="InterPro" id="IPR050982">
    <property type="entry name" value="Auxin_biosynth/cation_transpt"/>
</dbReference>
<dbReference type="GO" id="GO:0004497">
    <property type="term" value="F:monooxygenase activity"/>
    <property type="evidence" value="ECO:0007669"/>
    <property type="project" value="UniProtKB-KW"/>
</dbReference>
<evidence type="ECO:0000256" key="1">
    <source>
        <dbReference type="ARBA" id="ARBA00023002"/>
    </source>
</evidence>
<dbReference type="InterPro" id="IPR036188">
    <property type="entry name" value="FAD/NAD-bd_sf"/>
</dbReference>
<dbReference type="KEGG" id="abo:ABO_1843"/>
<dbReference type="PANTHER" id="PTHR43539:SF78">
    <property type="entry name" value="FLAVIN-CONTAINING MONOOXYGENASE"/>
    <property type="match status" value="1"/>
</dbReference>
<dbReference type="EMBL" id="AM286690">
    <property type="protein sequence ID" value="CAL17291.1"/>
    <property type="molecule type" value="Genomic_DNA"/>
</dbReference>
<dbReference type="Pfam" id="PF13738">
    <property type="entry name" value="Pyr_redox_3"/>
    <property type="match status" value="1"/>
</dbReference>
<evidence type="ECO:0000313" key="3">
    <source>
        <dbReference type="Proteomes" id="UP000008871"/>
    </source>
</evidence>
<reference evidence="2 3" key="1">
    <citation type="journal article" date="2006" name="Nat. Biotechnol.">
        <title>Genome sequence of the ubiquitous hydrocarbon-degrading marine bacterium Alcanivorax borkumensis.</title>
        <authorList>
            <person name="Schneiker S."/>
            <person name="Martins dos Santos V.A.P."/>
            <person name="Bartels D."/>
            <person name="Bekel T."/>
            <person name="Brecht M."/>
            <person name="Buhrmester J."/>
            <person name="Chernikova T.N."/>
            <person name="Denaro R."/>
            <person name="Ferrer M."/>
            <person name="Gertler C."/>
            <person name="Goesmann A."/>
            <person name="Golyshina O.V."/>
            <person name="Kaminski F."/>
            <person name="Khachane A.N."/>
            <person name="Lang S."/>
            <person name="Linke B."/>
            <person name="McHardy A.C."/>
            <person name="Meyer F."/>
            <person name="Nechitaylo T."/>
            <person name="Puehler A."/>
            <person name="Regenhardt D."/>
            <person name="Rupp O."/>
            <person name="Sabirova J.S."/>
            <person name="Selbitschka W."/>
            <person name="Yakimov M.M."/>
            <person name="Timmis K.N."/>
            <person name="Vorhoelter F.-J."/>
            <person name="Weidner S."/>
            <person name="Kaiser O."/>
            <person name="Golyshin P.N."/>
        </authorList>
    </citation>
    <scope>NUCLEOTIDE SEQUENCE [LARGE SCALE GENOMIC DNA]</scope>
    <source>
        <strain evidence="3">ATCC 700651 / DSM 11573 / NCIMB 13689 / SK2</strain>
    </source>
</reference>
<dbReference type="OrthoDB" id="311718at2"/>
<gene>
    <name evidence="2" type="ordered locus">ABO_1843</name>
</gene>
<dbReference type="GO" id="GO:0050660">
    <property type="term" value="F:flavin adenine dinucleotide binding"/>
    <property type="evidence" value="ECO:0007669"/>
    <property type="project" value="TreeGrafter"/>
</dbReference>
<organism evidence="2 3">
    <name type="scientific">Alcanivorax borkumensis (strain ATCC 700651 / DSM 11573 / NCIMB 13689 / SK2)</name>
    <dbReference type="NCBI Taxonomy" id="393595"/>
    <lineage>
        <taxon>Bacteria</taxon>
        <taxon>Pseudomonadati</taxon>
        <taxon>Pseudomonadota</taxon>
        <taxon>Gammaproteobacteria</taxon>
        <taxon>Oceanospirillales</taxon>
        <taxon>Alcanivoracaceae</taxon>
        <taxon>Alcanivorax</taxon>
    </lineage>
</organism>
<keyword evidence="1" id="KW-0560">Oxidoreductase</keyword>
<dbReference type="Proteomes" id="UP000008871">
    <property type="component" value="Chromosome"/>
</dbReference>
<dbReference type="Gene3D" id="3.50.50.60">
    <property type="entry name" value="FAD/NAD(P)-binding domain"/>
    <property type="match status" value="1"/>
</dbReference>
<dbReference type="HOGENOM" id="CLU_039832_0_0_6"/>
<dbReference type="AlphaFoldDB" id="Q0VNF7"/>